<name>A0ABX4UNL3_9ACTO</name>
<gene>
    <name evidence="1" type="ORF">CJ240_05870</name>
</gene>
<accession>A0ABX4UNL3</accession>
<dbReference type="EMBL" id="PNGC01000002">
    <property type="protein sequence ID" value="PMB89293.1"/>
    <property type="molecule type" value="Genomic_DNA"/>
</dbReference>
<reference evidence="1 2" key="1">
    <citation type="submission" date="2017-09" db="EMBL/GenBank/DDBJ databases">
        <title>Bacterial strain isolated from the female urinary microbiota.</title>
        <authorList>
            <person name="Thomas-White K."/>
            <person name="Kumar N."/>
            <person name="Forster S."/>
            <person name="Putonti C."/>
            <person name="Lawley T."/>
            <person name="Wolfe A.J."/>
        </authorList>
    </citation>
    <scope>NUCLEOTIDE SEQUENCE [LARGE SCALE GENOMIC DNA]</scope>
    <source>
        <strain evidence="1 2">UMB0744</strain>
    </source>
</reference>
<dbReference type="Proteomes" id="UP000243201">
    <property type="component" value="Unassembled WGS sequence"/>
</dbReference>
<evidence type="ECO:0000313" key="1">
    <source>
        <dbReference type="EMBL" id="PMB89293.1"/>
    </source>
</evidence>
<sequence>MYYTTKQDLIDYEIIPAIESGGEATRDEYDIDAIADAISDVDEKGRYYQKVDADEFWEIVAANEI</sequence>
<keyword evidence="2" id="KW-1185">Reference proteome</keyword>
<dbReference type="RefSeq" id="WP_102184339.1">
    <property type="nucleotide sequence ID" value="NZ_PNGC01000002.1"/>
</dbReference>
<comment type="caution">
    <text evidence="1">The sequence shown here is derived from an EMBL/GenBank/DDBJ whole genome shotgun (WGS) entry which is preliminary data.</text>
</comment>
<organism evidence="1 2">
    <name type="scientific">Varibaculum cambriense</name>
    <dbReference type="NCBI Taxonomy" id="184870"/>
    <lineage>
        <taxon>Bacteria</taxon>
        <taxon>Bacillati</taxon>
        <taxon>Actinomycetota</taxon>
        <taxon>Actinomycetes</taxon>
        <taxon>Actinomycetales</taxon>
        <taxon>Actinomycetaceae</taxon>
        <taxon>Varibaculum</taxon>
    </lineage>
</organism>
<proteinExistence type="predicted"/>
<protein>
    <submittedName>
        <fullName evidence="1">Uncharacterized protein</fullName>
    </submittedName>
</protein>
<evidence type="ECO:0000313" key="2">
    <source>
        <dbReference type="Proteomes" id="UP000243201"/>
    </source>
</evidence>